<proteinExistence type="predicted"/>
<accession>A0A401RUW1</accession>
<feature type="compositionally biased region" description="Gly residues" evidence="1">
    <location>
        <begin position="89"/>
        <end position="99"/>
    </location>
</feature>
<organism evidence="2 3">
    <name type="scientific">Chiloscyllium punctatum</name>
    <name type="common">Brownbanded bambooshark</name>
    <name type="synonym">Hemiscyllium punctatum</name>
    <dbReference type="NCBI Taxonomy" id="137246"/>
    <lineage>
        <taxon>Eukaryota</taxon>
        <taxon>Metazoa</taxon>
        <taxon>Chordata</taxon>
        <taxon>Craniata</taxon>
        <taxon>Vertebrata</taxon>
        <taxon>Chondrichthyes</taxon>
        <taxon>Elasmobranchii</taxon>
        <taxon>Galeomorphii</taxon>
        <taxon>Galeoidea</taxon>
        <taxon>Orectolobiformes</taxon>
        <taxon>Hemiscylliidae</taxon>
        <taxon>Chiloscyllium</taxon>
    </lineage>
</organism>
<evidence type="ECO:0000256" key="1">
    <source>
        <dbReference type="SAM" id="MobiDB-lite"/>
    </source>
</evidence>
<feature type="region of interest" description="Disordered" evidence="1">
    <location>
        <begin position="1"/>
        <end position="99"/>
    </location>
</feature>
<comment type="caution">
    <text evidence="2">The sequence shown here is derived from an EMBL/GenBank/DDBJ whole genome shotgun (WGS) entry which is preliminary data.</text>
</comment>
<dbReference type="Proteomes" id="UP000287033">
    <property type="component" value="Unassembled WGS sequence"/>
</dbReference>
<evidence type="ECO:0000313" key="2">
    <source>
        <dbReference type="EMBL" id="GCC21912.1"/>
    </source>
</evidence>
<reference evidence="2 3" key="1">
    <citation type="journal article" date="2018" name="Nat. Ecol. Evol.">
        <title>Shark genomes provide insights into elasmobranch evolution and the origin of vertebrates.</title>
        <authorList>
            <person name="Hara Y"/>
            <person name="Yamaguchi K"/>
            <person name="Onimaru K"/>
            <person name="Kadota M"/>
            <person name="Koyanagi M"/>
            <person name="Keeley SD"/>
            <person name="Tatsumi K"/>
            <person name="Tanaka K"/>
            <person name="Motone F"/>
            <person name="Kageyama Y"/>
            <person name="Nozu R"/>
            <person name="Adachi N"/>
            <person name="Nishimura O"/>
            <person name="Nakagawa R"/>
            <person name="Tanegashima C"/>
            <person name="Kiyatake I"/>
            <person name="Matsumoto R"/>
            <person name="Murakumo K"/>
            <person name="Nishida K"/>
            <person name="Terakita A"/>
            <person name="Kuratani S"/>
            <person name="Sato K"/>
            <person name="Hyodo S Kuraku.S."/>
        </authorList>
    </citation>
    <scope>NUCLEOTIDE SEQUENCE [LARGE SCALE GENOMIC DNA]</scope>
</reference>
<evidence type="ECO:0000313" key="3">
    <source>
        <dbReference type="Proteomes" id="UP000287033"/>
    </source>
</evidence>
<sequence>MLNTGGHRVVKDERTVEDDGMAYRSGPWGTPSTGAGRGGPRVLERSGGDPSTGAGRGGPRVPERAVGDRSVVVETQVLECSGGDPSTGAGSGGTPSTGA</sequence>
<protein>
    <submittedName>
        <fullName evidence="2">Uncharacterized protein</fullName>
    </submittedName>
</protein>
<name>A0A401RUW1_CHIPU</name>
<gene>
    <name evidence="2" type="ORF">chiPu_0000295</name>
</gene>
<dbReference type="AlphaFoldDB" id="A0A401RUW1"/>
<dbReference type="EMBL" id="BEZZ01000003">
    <property type="protein sequence ID" value="GCC21912.1"/>
    <property type="molecule type" value="Genomic_DNA"/>
</dbReference>
<keyword evidence="3" id="KW-1185">Reference proteome</keyword>